<dbReference type="SUPFAM" id="SSF48208">
    <property type="entry name" value="Six-hairpin glycosidases"/>
    <property type="match status" value="1"/>
</dbReference>
<gene>
    <name evidence="3" type="ordered locus">Spiaf_0617</name>
</gene>
<evidence type="ECO:0000313" key="3">
    <source>
        <dbReference type="EMBL" id="AFG36717.1"/>
    </source>
</evidence>
<sequence>MCTENFRLLSGSRPAAAPPPTEREMVPPPQEWYQRLQIPVAAGESAAFVAGDGLDGYYDGRVGPEIAGSAYRHRSGYRFRYPRFRVDGIELAAAAAGFAILPDGWVAQWPNGCSARLAIHRDRRGVSLRLSVPRGSRLGVQAVIEGGTAADLAAADDSGGAALILPLAGFSEPAGQPGVFADRPPAEACPGWAAAMADSDCQVAPAVADPDGRPSPGDEVQHWLTSTGSCTSLTVSLGFGSTLQEALTTVRELFRVDPIAHEQVVRHELLTRSWFWCDEQPDYSRAVHWAAVAADSMVVREFGTGIWAGLPWFKDYWGRDTFITLPGALLVTGRFAEAREVIESFAELQCTDPDSRCYGRVPNRVTTPETAIYNTTDGTPWLLREIREYLDYTGDHRFAQRMYPTVERAIEGALRYWVDDEGFLTHDAADTWMDAKFDPGDRPAVTRPDADAQGLLPWSGRGSRAIEIQVLWHTALLAAVEVAAITGRQVQRDSWQAAAEHLAGNLLQRFWDPTRQRLADRLRPDDSPDWTMRPNQLMLLSLPLHDRPAPPGVEQAVVESAVPALVLPWGVLSLSPDHRDARGRSWFHPYHDNRPEYHKDAAYHNGAIWHWNAGFAVTALVRTGAADSAWELSRNLTAQLLELGCRGSLSENLDPLPRADGGLQPTGTFSQAWSVAEFARTAYQDYAGMRPDLLHGRVALYLGAPTTWREYQAGYAIGTAEHGGAGRLLVRYARAPRQSGGEEAMQLELRLCGYNAAVCVSIFIQKKTGAERAAEVTLEPEQAVQCTVAMPGSAKVPLAGPLARTGYDVLQGRDVLEGIIRRGEDLEAVEE</sequence>
<dbReference type="PATRIC" id="fig|889378.3.peg.626"/>
<dbReference type="GO" id="GO:0005980">
    <property type="term" value="P:glycogen catabolic process"/>
    <property type="evidence" value="ECO:0007669"/>
    <property type="project" value="InterPro"/>
</dbReference>
<dbReference type="Pfam" id="PF06202">
    <property type="entry name" value="GDE_C"/>
    <property type="match status" value="1"/>
</dbReference>
<dbReference type="STRING" id="889378.Spiaf_0617"/>
<accession>H9UGS4</accession>
<evidence type="ECO:0000313" key="4">
    <source>
        <dbReference type="Proteomes" id="UP000007383"/>
    </source>
</evidence>
<evidence type="ECO:0000259" key="2">
    <source>
        <dbReference type="Pfam" id="PF06202"/>
    </source>
</evidence>
<dbReference type="Proteomes" id="UP000007383">
    <property type="component" value="Chromosome"/>
</dbReference>
<dbReference type="InterPro" id="IPR032790">
    <property type="entry name" value="GDE_C"/>
</dbReference>
<dbReference type="KEGG" id="sfc:Spiaf_0617"/>
<feature type="region of interest" description="Disordered" evidence="1">
    <location>
        <begin position="1"/>
        <end position="25"/>
    </location>
</feature>
<dbReference type="InterPro" id="IPR010401">
    <property type="entry name" value="AGL/Gdb1"/>
</dbReference>
<keyword evidence="4" id="KW-1185">Reference proteome</keyword>
<dbReference type="PANTHER" id="PTHR10569">
    <property type="entry name" value="GLYCOGEN DEBRANCHING ENZYME"/>
    <property type="match status" value="1"/>
</dbReference>
<proteinExistence type="predicted"/>
<dbReference type="Gene3D" id="1.50.10.10">
    <property type="match status" value="1"/>
</dbReference>
<name>H9UGS4_SPIAZ</name>
<evidence type="ECO:0000256" key="1">
    <source>
        <dbReference type="SAM" id="MobiDB-lite"/>
    </source>
</evidence>
<dbReference type="PANTHER" id="PTHR10569:SF2">
    <property type="entry name" value="GLYCOGEN DEBRANCHING ENZYME"/>
    <property type="match status" value="1"/>
</dbReference>
<dbReference type="InterPro" id="IPR008928">
    <property type="entry name" value="6-hairpin_glycosidase_sf"/>
</dbReference>
<dbReference type="GO" id="GO:0004135">
    <property type="term" value="F:amylo-alpha-1,6-glucosidase activity"/>
    <property type="evidence" value="ECO:0007669"/>
    <property type="project" value="InterPro"/>
</dbReference>
<organism evidence="3 4">
    <name type="scientific">Spirochaeta africana (strain ATCC 700263 / DSM 8902 / Z-7692)</name>
    <dbReference type="NCBI Taxonomy" id="889378"/>
    <lineage>
        <taxon>Bacteria</taxon>
        <taxon>Pseudomonadati</taxon>
        <taxon>Spirochaetota</taxon>
        <taxon>Spirochaetia</taxon>
        <taxon>Spirochaetales</taxon>
        <taxon>Spirochaetaceae</taxon>
        <taxon>Spirochaeta</taxon>
    </lineage>
</organism>
<dbReference type="InterPro" id="IPR012341">
    <property type="entry name" value="6hp_glycosidase-like_sf"/>
</dbReference>
<dbReference type="OrthoDB" id="9761875at2"/>
<dbReference type="RefSeq" id="WP_014454714.1">
    <property type="nucleotide sequence ID" value="NC_017098.1"/>
</dbReference>
<protein>
    <submittedName>
        <fullName evidence="3">Glycogen debranching enzyme</fullName>
    </submittedName>
</protein>
<feature type="compositionally biased region" description="Pro residues" evidence="1">
    <location>
        <begin position="16"/>
        <end position="25"/>
    </location>
</feature>
<feature type="domain" description="Glycogen debranching enzyme C-terminal" evidence="2">
    <location>
        <begin position="293"/>
        <end position="679"/>
    </location>
</feature>
<dbReference type="GO" id="GO:0004134">
    <property type="term" value="F:4-alpha-glucanotransferase activity"/>
    <property type="evidence" value="ECO:0007669"/>
    <property type="project" value="InterPro"/>
</dbReference>
<dbReference type="AlphaFoldDB" id="H9UGS4"/>
<dbReference type="eggNOG" id="COG3408">
    <property type="taxonomic scope" value="Bacteria"/>
</dbReference>
<reference evidence="4" key="1">
    <citation type="journal article" date="2013" name="Stand. Genomic Sci.">
        <title>Complete genome sequence of the halophilic bacterium Spirochaeta africana type strain (Z-7692(T)) from the alkaline Lake Magadi in the East African Rift.</title>
        <authorList>
            <person name="Liolos K."/>
            <person name="Abt B."/>
            <person name="Scheuner C."/>
            <person name="Teshima H."/>
            <person name="Held B."/>
            <person name="Lapidus A."/>
            <person name="Nolan M."/>
            <person name="Lucas S."/>
            <person name="Deshpande S."/>
            <person name="Cheng J.F."/>
            <person name="Tapia R."/>
            <person name="Goodwin L.A."/>
            <person name="Pitluck S."/>
            <person name="Pagani I."/>
            <person name="Ivanova N."/>
            <person name="Mavromatis K."/>
            <person name="Mikhailova N."/>
            <person name="Huntemann M."/>
            <person name="Pati A."/>
            <person name="Chen A."/>
            <person name="Palaniappan K."/>
            <person name="Land M."/>
            <person name="Rohde M."/>
            <person name="Tindall B.J."/>
            <person name="Detter J.C."/>
            <person name="Goker M."/>
            <person name="Bristow J."/>
            <person name="Eisen J.A."/>
            <person name="Markowitz V."/>
            <person name="Hugenholtz P."/>
            <person name="Woyke T."/>
            <person name="Klenk H.P."/>
            <person name="Kyrpides N.C."/>
        </authorList>
    </citation>
    <scope>NUCLEOTIDE SEQUENCE</scope>
    <source>
        <strain evidence="4">ATCC 700263 / DSM 8902 / Z-7692</strain>
    </source>
</reference>
<dbReference type="EMBL" id="CP003282">
    <property type="protein sequence ID" value="AFG36717.1"/>
    <property type="molecule type" value="Genomic_DNA"/>
</dbReference>
<dbReference type="HOGENOM" id="CLU_018287_0_0_12"/>